<dbReference type="AlphaFoldDB" id="A0A384K4M5"/>
<protein>
    <recommendedName>
        <fullName evidence="3">F-box domain-containing protein</fullName>
    </recommendedName>
</protein>
<gene>
    <name evidence="1" type="ORF">BCIN_15g03100</name>
</gene>
<reference evidence="1 2" key="2">
    <citation type="journal article" date="2012" name="Eukaryot. Cell">
        <title>Genome update of Botrytis cinerea strains B05.10 and T4.</title>
        <authorList>
            <person name="Staats M."/>
            <person name="van Kan J.A."/>
        </authorList>
    </citation>
    <scope>NUCLEOTIDE SEQUENCE [LARGE SCALE GENOMIC DNA]</scope>
    <source>
        <strain evidence="1 2">B05.10</strain>
    </source>
</reference>
<evidence type="ECO:0000313" key="2">
    <source>
        <dbReference type="Proteomes" id="UP000001798"/>
    </source>
</evidence>
<dbReference type="OrthoDB" id="3493087at2759"/>
<keyword evidence="2" id="KW-1185">Reference proteome</keyword>
<reference evidence="1 2" key="3">
    <citation type="journal article" date="2017" name="Mol. Plant Pathol.">
        <title>A gapless genome sequence of the fungus Botrytis cinerea.</title>
        <authorList>
            <person name="Van Kan J.A."/>
            <person name="Stassen J.H."/>
            <person name="Mosbach A."/>
            <person name="Van Der Lee T.A."/>
            <person name="Faino L."/>
            <person name="Farmer A.D."/>
            <person name="Papasotiriou D.G."/>
            <person name="Zhou S."/>
            <person name="Seidl M.F."/>
            <person name="Cottam E."/>
            <person name="Edel D."/>
            <person name="Hahn M."/>
            <person name="Schwartz D.C."/>
            <person name="Dietrich R.A."/>
            <person name="Widdison S."/>
            <person name="Scalliet G."/>
        </authorList>
    </citation>
    <scope>NUCLEOTIDE SEQUENCE [LARGE SCALE GENOMIC DNA]</scope>
    <source>
        <strain evidence="1 2">B05.10</strain>
    </source>
</reference>
<dbReference type="RefSeq" id="XP_024553349.1">
    <property type="nucleotide sequence ID" value="XM_024697533.1"/>
</dbReference>
<accession>A0A384K4M5</accession>
<evidence type="ECO:0008006" key="3">
    <source>
        <dbReference type="Google" id="ProtNLM"/>
    </source>
</evidence>
<dbReference type="EMBL" id="CP009819">
    <property type="protein sequence ID" value="ATZ57776.1"/>
    <property type="molecule type" value="Genomic_DNA"/>
</dbReference>
<dbReference type="VEuPathDB" id="FungiDB:Bcin15g03100"/>
<dbReference type="Proteomes" id="UP000001798">
    <property type="component" value="Chromosome 15"/>
</dbReference>
<name>A0A384K4M5_BOTFB</name>
<proteinExistence type="predicted"/>
<organism evidence="1 2">
    <name type="scientific">Botryotinia fuckeliana (strain B05.10)</name>
    <name type="common">Noble rot fungus</name>
    <name type="synonym">Botrytis cinerea</name>
    <dbReference type="NCBI Taxonomy" id="332648"/>
    <lineage>
        <taxon>Eukaryota</taxon>
        <taxon>Fungi</taxon>
        <taxon>Dikarya</taxon>
        <taxon>Ascomycota</taxon>
        <taxon>Pezizomycotina</taxon>
        <taxon>Leotiomycetes</taxon>
        <taxon>Helotiales</taxon>
        <taxon>Sclerotiniaceae</taxon>
        <taxon>Botrytis</taxon>
    </lineage>
</organism>
<evidence type="ECO:0000313" key="1">
    <source>
        <dbReference type="EMBL" id="ATZ57776.1"/>
    </source>
</evidence>
<sequence length="198" mass="23027">MESYLPLELWILLADQRLPKKTLTTLCLTSKTLNEIFRPVLYREIVLPESADEDELQWKYRQLQAISQLPIETHLRHIRRLDLNYIESAILACLCTCFYYMKNLENCSISTIPDSAPYFRLNKIRDICLDLSKITSHVQGRYIRPDLPKFRNLHSLDLRSLRGNLKILGTSIARILFVSVKVSAFLVNAFLDVQFALP</sequence>
<dbReference type="GeneID" id="5438884"/>
<reference evidence="1 2" key="1">
    <citation type="journal article" date="2011" name="PLoS Genet.">
        <title>Genomic analysis of the necrotrophic fungal pathogens Sclerotinia sclerotiorum and Botrytis cinerea.</title>
        <authorList>
            <person name="Amselem J."/>
            <person name="Cuomo C.A."/>
            <person name="van Kan J.A."/>
            <person name="Viaud M."/>
            <person name="Benito E.P."/>
            <person name="Couloux A."/>
            <person name="Coutinho P.M."/>
            <person name="de Vries R.P."/>
            <person name="Dyer P.S."/>
            <person name="Fillinger S."/>
            <person name="Fournier E."/>
            <person name="Gout L."/>
            <person name="Hahn M."/>
            <person name="Kohn L."/>
            <person name="Lapalu N."/>
            <person name="Plummer K.M."/>
            <person name="Pradier J.M."/>
            <person name="Quevillon E."/>
            <person name="Sharon A."/>
            <person name="Simon A."/>
            <person name="ten Have A."/>
            <person name="Tudzynski B."/>
            <person name="Tudzynski P."/>
            <person name="Wincker P."/>
            <person name="Andrew M."/>
            <person name="Anthouard V."/>
            <person name="Beever R.E."/>
            <person name="Beffa R."/>
            <person name="Benoit I."/>
            <person name="Bouzid O."/>
            <person name="Brault B."/>
            <person name="Chen Z."/>
            <person name="Choquer M."/>
            <person name="Collemare J."/>
            <person name="Cotton P."/>
            <person name="Danchin E.G."/>
            <person name="Da Silva C."/>
            <person name="Gautier A."/>
            <person name="Giraud C."/>
            <person name="Giraud T."/>
            <person name="Gonzalez C."/>
            <person name="Grossetete S."/>
            <person name="Guldener U."/>
            <person name="Henrissat B."/>
            <person name="Howlett B.J."/>
            <person name="Kodira C."/>
            <person name="Kretschmer M."/>
            <person name="Lappartient A."/>
            <person name="Leroch M."/>
            <person name="Levis C."/>
            <person name="Mauceli E."/>
            <person name="Neuveglise C."/>
            <person name="Oeser B."/>
            <person name="Pearson M."/>
            <person name="Poulain J."/>
            <person name="Poussereau N."/>
            <person name="Quesneville H."/>
            <person name="Rascle C."/>
            <person name="Schumacher J."/>
            <person name="Segurens B."/>
            <person name="Sexton A."/>
            <person name="Silva E."/>
            <person name="Sirven C."/>
            <person name="Soanes D.M."/>
            <person name="Talbot N.J."/>
            <person name="Templeton M."/>
            <person name="Yandava C."/>
            <person name="Yarden O."/>
            <person name="Zeng Q."/>
            <person name="Rollins J.A."/>
            <person name="Lebrun M.H."/>
            <person name="Dickman M."/>
        </authorList>
    </citation>
    <scope>NUCLEOTIDE SEQUENCE [LARGE SCALE GENOMIC DNA]</scope>
    <source>
        <strain evidence="1 2">B05.10</strain>
    </source>
</reference>